<feature type="region of interest" description="Disordered" evidence="1">
    <location>
        <begin position="102"/>
        <end position="140"/>
    </location>
</feature>
<feature type="compositionally biased region" description="Low complexity" evidence="1">
    <location>
        <begin position="1"/>
        <end position="18"/>
    </location>
</feature>
<reference evidence="2 3" key="1">
    <citation type="journal article" date="2015" name="Sci. Rep.">
        <title>The power of single molecule real-time sequencing technology in the de novo assembly of a eukaryotic genome.</title>
        <authorList>
            <person name="Sakai H."/>
            <person name="Naito K."/>
            <person name="Ogiso-Tanaka E."/>
            <person name="Takahashi Y."/>
            <person name="Iseki K."/>
            <person name="Muto C."/>
            <person name="Satou K."/>
            <person name="Teruya K."/>
            <person name="Shiroma A."/>
            <person name="Shimoji M."/>
            <person name="Hirano T."/>
            <person name="Itoh T."/>
            <person name="Kaga A."/>
            <person name="Tomooka N."/>
        </authorList>
    </citation>
    <scope>NUCLEOTIDE SEQUENCE [LARGE SCALE GENOMIC DNA]</scope>
    <source>
        <strain evidence="3">cv. Shumari</strain>
    </source>
</reference>
<organism evidence="2 3">
    <name type="scientific">Vigna angularis var. angularis</name>
    <dbReference type="NCBI Taxonomy" id="157739"/>
    <lineage>
        <taxon>Eukaryota</taxon>
        <taxon>Viridiplantae</taxon>
        <taxon>Streptophyta</taxon>
        <taxon>Embryophyta</taxon>
        <taxon>Tracheophyta</taxon>
        <taxon>Spermatophyta</taxon>
        <taxon>Magnoliopsida</taxon>
        <taxon>eudicotyledons</taxon>
        <taxon>Gunneridae</taxon>
        <taxon>Pentapetalae</taxon>
        <taxon>rosids</taxon>
        <taxon>fabids</taxon>
        <taxon>Fabales</taxon>
        <taxon>Fabaceae</taxon>
        <taxon>Papilionoideae</taxon>
        <taxon>50 kb inversion clade</taxon>
        <taxon>NPAAA clade</taxon>
        <taxon>indigoferoid/millettioid clade</taxon>
        <taxon>Phaseoleae</taxon>
        <taxon>Vigna</taxon>
    </lineage>
</organism>
<feature type="region of interest" description="Disordered" evidence="1">
    <location>
        <begin position="1"/>
        <end position="32"/>
    </location>
</feature>
<sequence>MGSLHTSRSSTSSQKTCSQPRPLVNQHQQSGIIQQRPTLLLQMGEAAGLAPSSYHVKAHGLVQHEKHPAFQHREATSNGSSRPLLSSTYPAVVFSIPASFVQPHPESTTAGSVWRSGRRGVHVDEADGDHPGQQLKQIPR</sequence>
<feature type="compositionally biased region" description="Basic and acidic residues" evidence="1">
    <location>
        <begin position="121"/>
        <end position="130"/>
    </location>
</feature>
<proteinExistence type="predicted"/>
<evidence type="ECO:0000313" key="2">
    <source>
        <dbReference type="EMBL" id="BAU01363.1"/>
    </source>
</evidence>
<dbReference type="EMBL" id="AP015044">
    <property type="protein sequence ID" value="BAU01363.1"/>
    <property type="molecule type" value="Genomic_DNA"/>
</dbReference>
<dbReference type="AlphaFoldDB" id="A0A0S3T8T1"/>
<protein>
    <submittedName>
        <fullName evidence="2">Uncharacterized protein</fullName>
    </submittedName>
</protein>
<evidence type="ECO:0000256" key="1">
    <source>
        <dbReference type="SAM" id="MobiDB-lite"/>
    </source>
</evidence>
<name>A0A0S3T8T1_PHAAN</name>
<accession>A0A0S3T8T1</accession>
<evidence type="ECO:0000313" key="3">
    <source>
        <dbReference type="Proteomes" id="UP000291084"/>
    </source>
</evidence>
<gene>
    <name evidence="2" type="primary">Vigan.11G058300</name>
    <name evidence="2" type="ORF">VIGAN_11058300</name>
</gene>
<dbReference type="Proteomes" id="UP000291084">
    <property type="component" value="Chromosome 11"/>
</dbReference>
<keyword evidence="3" id="KW-1185">Reference proteome</keyword>